<accession>A0A0M0JCQ7</accession>
<feature type="region of interest" description="Disordered" evidence="1">
    <location>
        <begin position="74"/>
        <end position="97"/>
    </location>
</feature>
<proteinExistence type="predicted"/>
<evidence type="ECO:0000313" key="2">
    <source>
        <dbReference type="EMBL" id="KOO23983.1"/>
    </source>
</evidence>
<gene>
    <name evidence="2" type="ORF">Ctob_003417</name>
</gene>
<dbReference type="AlphaFoldDB" id="A0A0M0JCQ7"/>
<name>A0A0M0JCQ7_9EUKA</name>
<reference evidence="3" key="1">
    <citation type="journal article" date="2015" name="PLoS Genet.">
        <title>Genome Sequence and Transcriptome Analyses of Chrysochromulina tobin: Metabolic Tools for Enhanced Algal Fitness in the Prominent Order Prymnesiales (Haptophyceae).</title>
        <authorList>
            <person name="Hovde B.T."/>
            <person name="Deodato C.R."/>
            <person name="Hunsperger H.M."/>
            <person name="Ryken S.A."/>
            <person name="Yost W."/>
            <person name="Jha R.K."/>
            <person name="Patterson J."/>
            <person name="Monnat R.J. Jr."/>
            <person name="Barlow S.B."/>
            <person name="Starkenburg S.R."/>
            <person name="Cattolico R.A."/>
        </authorList>
    </citation>
    <scope>NUCLEOTIDE SEQUENCE</scope>
    <source>
        <strain evidence="3">CCMP291</strain>
    </source>
</reference>
<comment type="caution">
    <text evidence="2">The sequence shown here is derived from an EMBL/GenBank/DDBJ whole genome shotgun (WGS) entry which is preliminary data.</text>
</comment>
<keyword evidence="3" id="KW-1185">Reference proteome</keyword>
<dbReference type="Proteomes" id="UP000037460">
    <property type="component" value="Unassembled WGS sequence"/>
</dbReference>
<organism evidence="2 3">
    <name type="scientific">Chrysochromulina tobinii</name>
    <dbReference type="NCBI Taxonomy" id="1460289"/>
    <lineage>
        <taxon>Eukaryota</taxon>
        <taxon>Haptista</taxon>
        <taxon>Haptophyta</taxon>
        <taxon>Prymnesiophyceae</taxon>
        <taxon>Prymnesiales</taxon>
        <taxon>Chrysochromulinaceae</taxon>
        <taxon>Chrysochromulina</taxon>
    </lineage>
</organism>
<evidence type="ECO:0000313" key="3">
    <source>
        <dbReference type="Proteomes" id="UP000037460"/>
    </source>
</evidence>
<dbReference type="EMBL" id="JWZX01003138">
    <property type="protein sequence ID" value="KOO23983.1"/>
    <property type="molecule type" value="Genomic_DNA"/>
</dbReference>
<sequence length="121" mass="13204">MSQTEMWTSSGDARPWTSEIAVPLVGYKPKYNLPVGGTAAAMAGLTAENLSQTAMVQKSAGTKARKEMWLATTDPGVDTVRVPAGMPASTYERPPQQHQQQVVLLQGFIKDRHPMYKEPAM</sequence>
<evidence type="ECO:0000256" key="1">
    <source>
        <dbReference type="SAM" id="MobiDB-lite"/>
    </source>
</evidence>
<protein>
    <submittedName>
        <fullName evidence="2">Uncharacterized protein</fullName>
    </submittedName>
</protein>